<evidence type="ECO:0000256" key="4">
    <source>
        <dbReference type="ARBA" id="ARBA00022840"/>
    </source>
</evidence>
<dbReference type="AlphaFoldDB" id="A0A6H2HDZ9"/>
<keyword evidence="4" id="KW-0067">ATP-binding</keyword>
<evidence type="ECO:0000256" key="2">
    <source>
        <dbReference type="ARBA" id="ARBA00022695"/>
    </source>
</evidence>
<keyword evidence="1 9" id="KW-0808">Transferase</keyword>
<sequence length="211" mass="24154">MQSKDFDPYVYLGTNVLKNKLGIKNSTVLALREEQLTSIRMLQLTQKELPRSITFKQLCLVHRHIFSDIYDWAGKIRTGSISKGRTQFCRPAYIQTEGVKICAAINQAKCFTELAPEEFIKRFAHSFNEMNVLHPFRDGNGRATRAFFNQIAAKANYQINYIKIGRDEWIDACIQGYWLTTNALEELFAKALVRLVPAPGLTLNQELNFGD</sequence>
<dbReference type="PANTHER" id="PTHR39560">
    <property type="entry name" value="PROTEIN ADENYLYLTRANSFERASE FIC-RELATED"/>
    <property type="match status" value="1"/>
</dbReference>
<dbReference type="PROSITE" id="PS51459">
    <property type="entry name" value="FIDO"/>
    <property type="match status" value="1"/>
</dbReference>
<dbReference type="SUPFAM" id="SSF140931">
    <property type="entry name" value="Fic-like"/>
    <property type="match status" value="1"/>
</dbReference>
<evidence type="ECO:0000313" key="10">
    <source>
        <dbReference type="Proteomes" id="UP000502041"/>
    </source>
</evidence>
<keyword evidence="10" id="KW-1185">Reference proteome</keyword>
<dbReference type="EMBL" id="CP051461">
    <property type="protein sequence ID" value="QJC58023.1"/>
    <property type="molecule type" value="Genomic_DNA"/>
</dbReference>
<evidence type="ECO:0000256" key="5">
    <source>
        <dbReference type="ARBA" id="ARBA00034531"/>
    </source>
</evidence>
<dbReference type="Pfam" id="PF02661">
    <property type="entry name" value="Fic"/>
    <property type="match status" value="1"/>
</dbReference>
<comment type="catalytic activity">
    <reaction evidence="7">
        <text>L-tyrosyl-[protein] + ATP = O-(5'-adenylyl)-L-tyrosyl-[protein] + diphosphate</text>
        <dbReference type="Rhea" id="RHEA:54288"/>
        <dbReference type="Rhea" id="RHEA-COMP:10136"/>
        <dbReference type="Rhea" id="RHEA-COMP:13846"/>
        <dbReference type="ChEBI" id="CHEBI:30616"/>
        <dbReference type="ChEBI" id="CHEBI:33019"/>
        <dbReference type="ChEBI" id="CHEBI:46858"/>
        <dbReference type="ChEBI" id="CHEBI:83624"/>
        <dbReference type="EC" id="2.7.7.108"/>
    </reaction>
</comment>
<proteinExistence type="predicted"/>
<comment type="catalytic activity">
    <reaction evidence="6">
        <text>L-threonyl-[protein] + ATP = 3-O-(5'-adenylyl)-L-threonyl-[protein] + diphosphate</text>
        <dbReference type="Rhea" id="RHEA:54292"/>
        <dbReference type="Rhea" id="RHEA-COMP:11060"/>
        <dbReference type="Rhea" id="RHEA-COMP:13847"/>
        <dbReference type="ChEBI" id="CHEBI:30013"/>
        <dbReference type="ChEBI" id="CHEBI:30616"/>
        <dbReference type="ChEBI" id="CHEBI:33019"/>
        <dbReference type="ChEBI" id="CHEBI:138113"/>
        <dbReference type="EC" id="2.7.7.108"/>
    </reaction>
</comment>
<evidence type="ECO:0000259" key="8">
    <source>
        <dbReference type="PROSITE" id="PS51459"/>
    </source>
</evidence>
<gene>
    <name evidence="9" type="primary">fic_3</name>
    <name evidence="9" type="ORF">HC248_03360</name>
</gene>
<evidence type="ECO:0000256" key="6">
    <source>
        <dbReference type="ARBA" id="ARBA00047939"/>
    </source>
</evidence>
<evidence type="ECO:0000313" key="9">
    <source>
        <dbReference type="EMBL" id="QJC58023.1"/>
    </source>
</evidence>
<protein>
    <recommendedName>
        <fullName evidence="5">protein adenylyltransferase</fullName>
        <ecNumber evidence="5">2.7.7.108</ecNumber>
    </recommendedName>
</protein>
<evidence type="ECO:0000256" key="1">
    <source>
        <dbReference type="ARBA" id="ARBA00022679"/>
    </source>
</evidence>
<dbReference type="GO" id="GO:0005524">
    <property type="term" value="F:ATP binding"/>
    <property type="evidence" value="ECO:0007669"/>
    <property type="project" value="UniProtKB-KW"/>
</dbReference>
<dbReference type="RefSeq" id="WP_168923439.1">
    <property type="nucleotide sequence ID" value="NZ_CP051461.1"/>
</dbReference>
<feature type="domain" description="Fido" evidence="8">
    <location>
        <begin position="53"/>
        <end position="190"/>
    </location>
</feature>
<dbReference type="EC" id="2.7.7.108" evidence="5"/>
<organism evidence="9 10">
    <name type="scientific">Polaromonas vacuolata</name>
    <dbReference type="NCBI Taxonomy" id="37448"/>
    <lineage>
        <taxon>Bacteria</taxon>
        <taxon>Pseudomonadati</taxon>
        <taxon>Pseudomonadota</taxon>
        <taxon>Betaproteobacteria</taxon>
        <taxon>Burkholderiales</taxon>
        <taxon>Comamonadaceae</taxon>
        <taxon>Polaromonas</taxon>
    </lineage>
</organism>
<dbReference type="PANTHER" id="PTHR39560:SF1">
    <property type="entry name" value="PROTEIN ADENYLYLTRANSFERASE FIC-RELATED"/>
    <property type="match status" value="1"/>
</dbReference>
<dbReference type="InterPro" id="IPR036597">
    <property type="entry name" value="Fido-like_dom_sf"/>
</dbReference>
<dbReference type="InterPro" id="IPR003812">
    <property type="entry name" value="Fido"/>
</dbReference>
<evidence type="ECO:0000256" key="7">
    <source>
        <dbReference type="ARBA" id="ARBA00048696"/>
    </source>
</evidence>
<dbReference type="Proteomes" id="UP000502041">
    <property type="component" value="Chromosome"/>
</dbReference>
<keyword evidence="3" id="KW-0547">Nucleotide-binding</keyword>
<reference evidence="9 10" key="1">
    <citation type="submission" date="2020-04" db="EMBL/GenBank/DDBJ databases">
        <title>Complete genome of a Psychrophilic, Marine, Gas Vacuolate Bacterium Polaromonas vacuolata KCTC 22033T.</title>
        <authorList>
            <person name="Hwang K."/>
            <person name="Kim K.M."/>
        </authorList>
    </citation>
    <scope>NUCLEOTIDE SEQUENCE [LARGE SCALE GENOMIC DNA]</scope>
    <source>
        <strain evidence="9 10">KCTC 22033</strain>
    </source>
</reference>
<accession>A0A6H2HDZ9</accession>
<name>A0A6H2HDZ9_9BURK</name>
<dbReference type="KEGG" id="pvac:HC248_03360"/>
<keyword evidence="2 9" id="KW-0548">Nucleotidyltransferase</keyword>
<dbReference type="GO" id="GO:0051302">
    <property type="term" value="P:regulation of cell division"/>
    <property type="evidence" value="ECO:0007669"/>
    <property type="project" value="TreeGrafter"/>
</dbReference>
<dbReference type="Gene3D" id="1.10.3290.10">
    <property type="entry name" value="Fido-like domain"/>
    <property type="match status" value="1"/>
</dbReference>
<evidence type="ECO:0000256" key="3">
    <source>
        <dbReference type="ARBA" id="ARBA00022741"/>
    </source>
</evidence>
<dbReference type="GO" id="GO:0070733">
    <property type="term" value="F:AMPylase activity"/>
    <property type="evidence" value="ECO:0007669"/>
    <property type="project" value="UniProtKB-EC"/>
</dbReference>